<dbReference type="GO" id="GO:0009097">
    <property type="term" value="P:isoleucine biosynthetic process"/>
    <property type="evidence" value="ECO:0007669"/>
    <property type="project" value="TreeGrafter"/>
</dbReference>
<protein>
    <recommendedName>
        <fullName evidence="4">threonine ammonia-lyase</fullName>
        <ecNumber evidence="4">4.3.1.19</ecNumber>
    </recommendedName>
    <alternativeName>
        <fullName evidence="8">Threonine deaminase</fullName>
    </alternativeName>
</protein>
<dbReference type="GO" id="GO:0003941">
    <property type="term" value="F:L-serine ammonia-lyase activity"/>
    <property type="evidence" value="ECO:0007669"/>
    <property type="project" value="TreeGrafter"/>
</dbReference>
<dbReference type="HOGENOM" id="CLU_2025284_0_0_14"/>
<dbReference type="InterPro" id="IPR001926">
    <property type="entry name" value="TrpB-like_PALP"/>
</dbReference>
<evidence type="ECO:0000313" key="11">
    <source>
        <dbReference type="Proteomes" id="UP000019260"/>
    </source>
</evidence>
<gene>
    <name evidence="10" type="ORF">P344_00825</name>
</gene>
<dbReference type="KEGG" id="smia:P344_00825"/>
<organism evidence="10 11">
    <name type="scientific">Spiroplasma mirum ATCC 29335</name>
    <dbReference type="NCBI Taxonomy" id="838561"/>
    <lineage>
        <taxon>Bacteria</taxon>
        <taxon>Bacillati</taxon>
        <taxon>Mycoplasmatota</taxon>
        <taxon>Mollicutes</taxon>
        <taxon>Entomoplasmatales</taxon>
        <taxon>Spiroplasmataceae</taxon>
        <taxon>Spiroplasma</taxon>
    </lineage>
</organism>
<comment type="similarity">
    <text evidence="3">Belongs to the serine/threonine dehydratase family.</text>
</comment>
<name>W6AJP4_9MOLU</name>
<comment type="function">
    <text evidence="7">Catalyzes the anaerobic formation of alpha-ketobutyrate and ammonia from threonine in a two-step reaction. The first step involved a dehydration of threonine and a production of enamine intermediates (aminocrotonate), which tautomerizes to its imine form (iminobutyrate). Both intermediates are unstable and short-lived. The second step is the nonenzymatic hydrolysis of the enamine/imine intermediates to form 2-ketobutyrate and free ammonia. In the low water environment of the cell, the second step is accelerated by RidA.</text>
</comment>
<evidence type="ECO:0000256" key="2">
    <source>
        <dbReference type="ARBA" id="ARBA00001933"/>
    </source>
</evidence>
<dbReference type="FunFam" id="3.40.50.1100:FF:000005">
    <property type="entry name" value="Threonine dehydratase catabolic"/>
    <property type="match status" value="1"/>
</dbReference>
<keyword evidence="5" id="KW-0663">Pyridoxal phosphate</keyword>
<evidence type="ECO:0000256" key="7">
    <source>
        <dbReference type="ARBA" id="ARBA00025527"/>
    </source>
</evidence>
<dbReference type="EC" id="4.3.1.19" evidence="4"/>
<dbReference type="PANTHER" id="PTHR48078:SF19">
    <property type="entry name" value="ACT DOMAIN-CONTAINING PROTEIN"/>
    <property type="match status" value="1"/>
</dbReference>
<dbReference type="InterPro" id="IPR050147">
    <property type="entry name" value="Ser/Thr_Dehydratase"/>
</dbReference>
<evidence type="ECO:0000256" key="1">
    <source>
        <dbReference type="ARBA" id="ARBA00001274"/>
    </source>
</evidence>
<reference evidence="10 11" key="1">
    <citation type="submission" date="2013-09" db="EMBL/GenBank/DDBJ databases">
        <title>Complete genome sequence of Spiroplasma mirum suckling mouse cataract agent.</title>
        <authorList>
            <person name="Landry C.A."/>
            <person name="Bastian F.O."/>
            <person name="Thune R.L."/>
        </authorList>
    </citation>
    <scope>NUCLEOTIDE SEQUENCE [LARGE SCALE GENOMIC DNA]</scope>
    <source>
        <strain evidence="10 11">SMCA</strain>
    </source>
</reference>
<comment type="cofactor">
    <cofactor evidence="2">
        <name>pyridoxal 5'-phosphate</name>
        <dbReference type="ChEBI" id="CHEBI:597326"/>
    </cofactor>
</comment>
<dbReference type="SUPFAM" id="SSF53686">
    <property type="entry name" value="Tryptophan synthase beta subunit-like PLP-dependent enzymes"/>
    <property type="match status" value="1"/>
</dbReference>
<dbReference type="OrthoDB" id="9811476at2"/>
<keyword evidence="6" id="KW-0456">Lyase</keyword>
<dbReference type="PANTHER" id="PTHR48078">
    <property type="entry name" value="THREONINE DEHYDRATASE, MITOCHONDRIAL-RELATED"/>
    <property type="match status" value="1"/>
</dbReference>
<evidence type="ECO:0000256" key="3">
    <source>
        <dbReference type="ARBA" id="ARBA00010869"/>
    </source>
</evidence>
<dbReference type="GO" id="GO:0004794">
    <property type="term" value="F:threonine deaminase activity"/>
    <property type="evidence" value="ECO:0007669"/>
    <property type="project" value="UniProtKB-EC"/>
</dbReference>
<dbReference type="eggNOG" id="COG1171">
    <property type="taxonomic scope" value="Bacteria"/>
</dbReference>
<accession>W6AJP4</accession>
<feature type="domain" description="Tryptophan synthase beta chain-like PALP" evidence="9">
    <location>
        <begin position="28"/>
        <end position="113"/>
    </location>
</feature>
<dbReference type="EMBL" id="CP006720">
    <property type="protein sequence ID" value="AHI57538.1"/>
    <property type="molecule type" value="Genomic_DNA"/>
</dbReference>
<dbReference type="GO" id="GO:0006567">
    <property type="term" value="P:L-threonine catabolic process"/>
    <property type="evidence" value="ECO:0007669"/>
    <property type="project" value="TreeGrafter"/>
</dbReference>
<dbReference type="STRING" id="838561.P344_00825"/>
<evidence type="ECO:0000256" key="8">
    <source>
        <dbReference type="ARBA" id="ARBA00031427"/>
    </source>
</evidence>
<dbReference type="AlphaFoldDB" id="W6AJP4"/>
<evidence type="ECO:0000256" key="5">
    <source>
        <dbReference type="ARBA" id="ARBA00022898"/>
    </source>
</evidence>
<dbReference type="Proteomes" id="UP000019260">
    <property type="component" value="Chromosome"/>
</dbReference>
<sequence>MITIYKIKEARHRINDYINSDNIIHDLTLSKMLNMEIYLKVENLQRTGSFKIRGSLKKILSLNETERAKGFIAASAGNHPQGVALACLLTNTKCTIVMPENAPKSKIEATKLLWCRYYFIWF</sequence>
<evidence type="ECO:0000256" key="4">
    <source>
        <dbReference type="ARBA" id="ARBA00012096"/>
    </source>
</evidence>
<keyword evidence="11" id="KW-1185">Reference proteome</keyword>
<dbReference type="Pfam" id="PF00291">
    <property type="entry name" value="PALP"/>
    <property type="match status" value="1"/>
</dbReference>
<dbReference type="GO" id="GO:0006565">
    <property type="term" value="P:L-serine catabolic process"/>
    <property type="evidence" value="ECO:0007669"/>
    <property type="project" value="TreeGrafter"/>
</dbReference>
<dbReference type="Gene3D" id="3.40.50.1100">
    <property type="match status" value="2"/>
</dbReference>
<comment type="catalytic activity">
    <reaction evidence="1">
        <text>L-threonine = 2-oxobutanoate + NH4(+)</text>
        <dbReference type="Rhea" id="RHEA:22108"/>
        <dbReference type="ChEBI" id="CHEBI:16763"/>
        <dbReference type="ChEBI" id="CHEBI:28938"/>
        <dbReference type="ChEBI" id="CHEBI:57926"/>
        <dbReference type="EC" id="4.3.1.19"/>
    </reaction>
</comment>
<dbReference type="InterPro" id="IPR036052">
    <property type="entry name" value="TrpB-like_PALP_sf"/>
</dbReference>
<proteinExistence type="inferred from homology"/>
<evidence type="ECO:0000256" key="6">
    <source>
        <dbReference type="ARBA" id="ARBA00023239"/>
    </source>
</evidence>
<evidence type="ECO:0000259" key="9">
    <source>
        <dbReference type="Pfam" id="PF00291"/>
    </source>
</evidence>
<evidence type="ECO:0000313" key="10">
    <source>
        <dbReference type="EMBL" id="AHI57538.1"/>
    </source>
</evidence>